<evidence type="ECO:0000313" key="2">
    <source>
        <dbReference type="Proteomes" id="UP000256297"/>
    </source>
</evidence>
<sequence>MFLGLRKHDRPVAVQEHPSLDKGLDGARERDAFDVASDREQLLRPVRMIDALDCLLDDRSFVEIVGDEMRRRADQLDAPRMRLVIRLRALEARQEGVVDVDRAMGESAAGLGGQHLHVACEDHKFGAARLEQVEPLRFLFCLRLRRDREMPEREIVLPGERLQVGMVRSNADDVHLQFAHAPAEQQIREAMLEPGHHDQYLRARARVVDRPLHAEAVRYRRELLPQHVNARRLCVRRMEYTAQEEAVAQVVIENGQFVDVAAVALQQADDCGHLAGGARARQRENEAL</sequence>
<dbReference type="EMBL" id="OFSP01000079">
    <property type="protein sequence ID" value="SOY77999.1"/>
    <property type="molecule type" value="Genomic_DNA"/>
</dbReference>
<accession>A0A375CRD3</accession>
<evidence type="ECO:0000313" key="1">
    <source>
        <dbReference type="EMBL" id="SOY77999.1"/>
    </source>
</evidence>
<proteinExistence type="predicted"/>
<organism evidence="1 2">
    <name type="scientific">Cupriavidus taiwanensis</name>
    <dbReference type="NCBI Taxonomy" id="164546"/>
    <lineage>
        <taxon>Bacteria</taxon>
        <taxon>Pseudomonadati</taxon>
        <taxon>Pseudomonadota</taxon>
        <taxon>Betaproteobacteria</taxon>
        <taxon>Burkholderiales</taxon>
        <taxon>Burkholderiaceae</taxon>
        <taxon>Cupriavidus</taxon>
    </lineage>
</organism>
<name>A0A375CRD3_9BURK</name>
<gene>
    <name evidence="1" type="ORF">CBM2589_U20060</name>
</gene>
<comment type="caution">
    <text evidence="1">The sequence shown here is derived from an EMBL/GenBank/DDBJ whole genome shotgun (WGS) entry which is preliminary data.</text>
</comment>
<dbReference type="Proteomes" id="UP000256297">
    <property type="component" value="Unassembled WGS sequence"/>
</dbReference>
<protein>
    <submittedName>
        <fullName evidence="1">Uncharacterized protein</fullName>
    </submittedName>
</protein>
<dbReference type="AlphaFoldDB" id="A0A375CRD3"/>
<reference evidence="2" key="1">
    <citation type="submission" date="2018-01" db="EMBL/GenBank/DDBJ databases">
        <authorList>
            <person name="Gaut B.S."/>
            <person name="Morton B.R."/>
            <person name="Clegg M.T."/>
            <person name="Duvall M.R."/>
        </authorList>
    </citation>
    <scope>NUCLEOTIDE SEQUENCE [LARGE SCALE GENOMIC DNA]</scope>
</reference>